<organism evidence="3 4">
    <name type="scientific">Puccinia striiformis</name>
    <dbReference type="NCBI Taxonomy" id="27350"/>
    <lineage>
        <taxon>Eukaryota</taxon>
        <taxon>Fungi</taxon>
        <taxon>Dikarya</taxon>
        <taxon>Basidiomycota</taxon>
        <taxon>Pucciniomycotina</taxon>
        <taxon>Pucciniomycetes</taxon>
        <taxon>Pucciniales</taxon>
        <taxon>Pucciniaceae</taxon>
        <taxon>Puccinia</taxon>
    </lineage>
</organism>
<dbReference type="AlphaFoldDB" id="A0A2S4VJ78"/>
<dbReference type="EMBL" id="PKSL01000054">
    <property type="protein sequence ID" value="POW09539.1"/>
    <property type="molecule type" value="Genomic_DNA"/>
</dbReference>
<dbReference type="InterPro" id="IPR008906">
    <property type="entry name" value="HATC_C_dom"/>
</dbReference>
<accession>A0A2S4VJ78</accession>
<evidence type="ECO:0000313" key="3">
    <source>
        <dbReference type="EMBL" id="POW09539.1"/>
    </source>
</evidence>
<gene>
    <name evidence="3" type="ORF">PSTT_06776</name>
</gene>
<comment type="caution">
    <text evidence="3">The sequence shown here is derived from an EMBL/GenBank/DDBJ whole genome shotgun (WGS) entry which is preliminary data.</text>
</comment>
<evidence type="ECO:0000313" key="4">
    <source>
        <dbReference type="Proteomes" id="UP000239156"/>
    </source>
</evidence>
<reference evidence="3" key="1">
    <citation type="submission" date="2017-12" db="EMBL/GenBank/DDBJ databases">
        <title>Gene loss provides genomic basis for host adaptation in cereal stripe rust fungi.</title>
        <authorList>
            <person name="Xia C."/>
        </authorList>
    </citation>
    <scope>NUCLEOTIDE SEQUENCE [LARGE SCALE GENOMIC DNA]</scope>
    <source>
        <strain evidence="3">93-210</strain>
    </source>
</reference>
<dbReference type="InterPro" id="IPR012337">
    <property type="entry name" value="RNaseH-like_sf"/>
</dbReference>
<sequence length="713" mass="80607">MSLRLTYNHCRLFLFPPGKGPKQDPTNQAWACQWCPKEYIASWGSYYNLKAHRDGAMIKGCLRGACTGRQKAIQAGSHIPLSVSERNLAKAQGRPTGQGTLIDTTRGRFDNQTLNKLIVVWIIRQSLPWLQIEDFLLRVAFNYTTNTAQLHSRVWAAAKAHQLYLEQQAQVIKEIKDSKSKLSLVSDVWTKKGSHKAFIGMTACYITPDWTYKCHHLAIKYVSWHHNGKYLATPFANVLVKHGLHHKITHKTDSGSNNFTMAKGVAVIFRRVDSTYWDVEKNHHQCICHLIALILRAGLKALKLLTGMVRPEKTNQSFPLLYTIVEEEEPPENPEIAEAEIVEVFTSLTVTEEPEVDPDDAQLDLPQAGWEWNNGEEVDDICDESGIGWTLKKIDYICRRIASNPPKQAEWKLWATELKYTGKGLIGGYGIRWNITYNCRQQAYDGRKVIKRLLENEDGRLAGKSAKDHYFKSYELTSKEWEEINNLNDLEVLPRIDQTNGGGRPKTGNGIVRVLPVVTNKYIELAINWDTVVLATFLHPTWRMKLIHKQFESHVPRITDMILEIFQARDMYLKSLQPETPPVDPQSDANGEAADLPSDSDGDEFNFYPQDSQAIEVNTELERYNNRNFPLDKKGCLLGWWKIHCKDFPVLGLLAHDYLACPASSATVERTFSAAAQVCASESAVFNHCAAAISAESGKSAANQRYGADLPLI</sequence>
<feature type="domain" description="HAT C-terminal dimerisation" evidence="2">
    <location>
        <begin position="623"/>
        <end position="679"/>
    </location>
</feature>
<keyword evidence="4" id="KW-1185">Reference proteome</keyword>
<dbReference type="PANTHER" id="PTHR47501">
    <property type="entry name" value="TRANSPOSASE-RELATED"/>
    <property type="match status" value="1"/>
</dbReference>
<protein>
    <recommendedName>
        <fullName evidence="2">HAT C-terminal dimerisation domain-containing protein</fullName>
    </recommendedName>
</protein>
<feature type="region of interest" description="Disordered" evidence="1">
    <location>
        <begin position="577"/>
        <end position="602"/>
    </location>
</feature>
<dbReference type="Proteomes" id="UP000239156">
    <property type="component" value="Unassembled WGS sequence"/>
</dbReference>
<dbReference type="Pfam" id="PF05699">
    <property type="entry name" value="Dimer_Tnp_hAT"/>
    <property type="match status" value="1"/>
</dbReference>
<dbReference type="GO" id="GO:0046983">
    <property type="term" value="F:protein dimerization activity"/>
    <property type="evidence" value="ECO:0007669"/>
    <property type="project" value="InterPro"/>
</dbReference>
<dbReference type="PANTHER" id="PTHR47501:SF5">
    <property type="entry name" value="HAT C-TERMINAL DIMERISATION DOMAIN-CONTAINING PROTEIN"/>
    <property type="match status" value="1"/>
</dbReference>
<proteinExistence type="predicted"/>
<dbReference type="VEuPathDB" id="FungiDB:PSHT_02777"/>
<name>A0A2S4VJ78_9BASI</name>
<evidence type="ECO:0000259" key="2">
    <source>
        <dbReference type="Pfam" id="PF05699"/>
    </source>
</evidence>
<dbReference type="VEuPathDB" id="FungiDB:PSTT_06776"/>
<evidence type="ECO:0000256" key="1">
    <source>
        <dbReference type="SAM" id="MobiDB-lite"/>
    </source>
</evidence>
<dbReference type="SUPFAM" id="SSF53098">
    <property type="entry name" value="Ribonuclease H-like"/>
    <property type="match status" value="1"/>
</dbReference>